<keyword evidence="3" id="KW-1185">Reference proteome</keyword>
<dbReference type="EMBL" id="SPHZ02000012">
    <property type="protein sequence ID" value="KAF0888692.1"/>
    <property type="molecule type" value="Genomic_DNA"/>
</dbReference>
<comment type="caution">
    <text evidence="2">The sequence shown here is derived from an EMBL/GenBank/DDBJ whole genome shotgun (WGS) entry which is preliminary data.</text>
</comment>
<protein>
    <submittedName>
        <fullName evidence="2">Uncharacterized protein</fullName>
    </submittedName>
</protein>
<accession>A0A6G1BLE7</accession>
<dbReference type="AlphaFoldDB" id="A0A6G1BLE7"/>
<evidence type="ECO:0000313" key="2">
    <source>
        <dbReference type="EMBL" id="KAF0888692.1"/>
    </source>
</evidence>
<evidence type="ECO:0000256" key="1">
    <source>
        <dbReference type="SAM" id="MobiDB-lite"/>
    </source>
</evidence>
<feature type="region of interest" description="Disordered" evidence="1">
    <location>
        <begin position="35"/>
        <end position="61"/>
    </location>
</feature>
<dbReference type="Proteomes" id="UP000479710">
    <property type="component" value="Unassembled WGS sequence"/>
</dbReference>
<proteinExistence type="predicted"/>
<name>A0A6G1BLE7_9ORYZ</name>
<sequence>MLFTSLSHLLPDAVEEAAQGLDPMVPNIHPLDPAGWSSGARFGPRVTASTGPERRGRGEQEIRVELSRRGRGVGKELQIWGHGGKESGQEAFCALPLKWAKLE</sequence>
<organism evidence="2 3">
    <name type="scientific">Oryza meyeriana var. granulata</name>
    <dbReference type="NCBI Taxonomy" id="110450"/>
    <lineage>
        <taxon>Eukaryota</taxon>
        <taxon>Viridiplantae</taxon>
        <taxon>Streptophyta</taxon>
        <taxon>Embryophyta</taxon>
        <taxon>Tracheophyta</taxon>
        <taxon>Spermatophyta</taxon>
        <taxon>Magnoliopsida</taxon>
        <taxon>Liliopsida</taxon>
        <taxon>Poales</taxon>
        <taxon>Poaceae</taxon>
        <taxon>BOP clade</taxon>
        <taxon>Oryzoideae</taxon>
        <taxon>Oryzeae</taxon>
        <taxon>Oryzinae</taxon>
        <taxon>Oryza</taxon>
        <taxon>Oryza meyeriana</taxon>
    </lineage>
</organism>
<gene>
    <name evidence="2" type="ORF">E2562_016488</name>
</gene>
<feature type="compositionally biased region" description="Basic and acidic residues" evidence="1">
    <location>
        <begin position="52"/>
        <end position="61"/>
    </location>
</feature>
<evidence type="ECO:0000313" key="3">
    <source>
        <dbReference type="Proteomes" id="UP000479710"/>
    </source>
</evidence>
<reference evidence="2 3" key="1">
    <citation type="submission" date="2019-11" db="EMBL/GenBank/DDBJ databases">
        <title>Whole genome sequence of Oryza granulata.</title>
        <authorList>
            <person name="Li W."/>
        </authorList>
    </citation>
    <scope>NUCLEOTIDE SEQUENCE [LARGE SCALE GENOMIC DNA]</scope>
    <source>
        <strain evidence="3">cv. Menghai</strain>
        <tissue evidence="2">Leaf</tissue>
    </source>
</reference>